<sequence>MRPFKKLSNLDQKPYTDSIAFHTDKLVEESMNSDLSFNKDESYTISNLKHDWESIKVLQDDIKNTSEKLKILGSLHVRPLSECSQIPKVEKKSKASSQTKEFKKLQDKCNELSTLIVKYEKEKKDLVNTNLQLRDDLQQATSLNTDLKKQISTFTSQNMQKKSSEIMKYAQFITRKLKDIPKWEDIFLERNLSVNTYLNMIKTQRFEDCLLGTLQFLSDVVVYCSKTENNINPISFIQDNEKCGLTCEDSENLLITINAQSERIAKLNKQISEAMITSKELLFSPLATVSRRARTSESSCYTPNKNLNKSIFSNNESWVFRRESIQETSPDEEISGKHQDFEN</sequence>
<protein>
    <submittedName>
        <fullName evidence="2">Uncharacterized protein</fullName>
    </submittedName>
</protein>
<feature type="coiled-coil region" evidence="1">
    <location>
        <begin position="250"/>
        <end position="277"/>
    </location>
</feature>
<accession>A0A1R2BHD8</accession>
<dbReference type="Proteomes" id="UP000187209">
    <property type="component" value="Unassembled WGS sequence"/>
</dbReference>
<reference evidence="2 3" key="1">
    <citation type="submission" date="2016-11" db="EMBL/GenBank/DDBJ databases">
        <title>The macronuclear genome of Stentor coeruleus: a giant cell with tiny introns.</title>
        <authorList>
            <person name="Slabodnick M."/>
            <person name="Ruby J.G."/>
            <person name="Reiff S.B."/>
            <person name="Swart E.C."/>
            <person name="Gosai S."/>
            <person name="Prabakaran S."/>
            <person name="Witkowska E."/>
            <person name="Larue G.E."/>
            <person name="Fisher S."/>
            <person name="Freeman R.M."/>
            <person name="Gunawardena J."/>
            <person name="Chu W."/>
            <person name="Stover N.A."/>
            <person name="Gregory B.D."/>
            <person name="Nowacki M."/>
            <person name="Derisi J."/>
            <person name="Roy S.W."/>
            <person name="Marshall W.F."/>
            <person name="Sood P."/>
        </authorList>
    </citation>
    <scope>NUCLEOTIDE SEQUENCE [LARGE SCALE GENOMIC DNA]</scope>
    <source>
        <strain evidence="2">WM001</strain>
    </source>
</reference>
<evidence type="ECO:0000256" key="1">
    <source>
        <dbReference type="SAM" id="Coils"/>
    </source>
</evidence>
<dbReference type="OrthoDB" id="325677at2759"/>
<organism evidence="2 3">
    <name type="scientific">Stentor coeruleus</name>
    <dbReference type="NCBI Taxonomy" id="5963"/>
    <lineage>
        <taxon>Eukaryota</taxon>
        <taxon>Sar</taxon>
        <taxon>Alveolata</taxon>
        <taxon>Ciliophora</taxon>
        <taxon>Postciliodesmatophora</taxon>
        <taxon>Heterotrichea</taxon>
        <taxon>Heterotrichida</taxon>
        <taxon>Stentoridae</taxon>
        <taxon>Stentor</taxon>
    </lineage>
</organism>
<dbReference type="EMBL" id="MPUH01000648">
    <property type="protein sequence ID" value="OMJ76144.1"/>
    <property type="molecule type" value="Genomic_DNA"/>
</dbReference>
<dbReference type="AlphaFoldDB" id="A0A1R2BHD8"/>
<name>A0A1R2BHD8_9CILI</name>
<feature type="coiled-coil region" evidence="1">
    <location>
        <begin position="102"/>
        <end position="150"/>
    </location>
</feature>
<keyword evidence="3" id="KW-1185">Reference proteome</keyword>
<keyword evidence="1" id="KW-0175">Coiled coil</keyword>
<comment type="caution">
    <text evidence="2">The sequence shown here is derived from an EMBL/GenBank/DDBJ whole genome shotgun (WGS) entry which is preliminary data.</text>
</comment>
<evidence type="ECO:0000313" key="3">
    <source>
        <dbReference type="Proteomes" id="UP000187209"/>
    </source>
</evidence>
<evidence type="ECO:0000313" key="2">
    <source>
        <dbReference type="EMBL" id="OMJ76144.1"/>
    </source>
</evidence>
<proteinExistence type="predicted"/>
<gene>
    <name evidence="2" type="ORF">SteCoe_24550</name>
</gene>